<keyword evidence="5" id="KW-1185">Reference proteome</keyword>
<feature type="compositionally biased region" description="Basic and acidic residues" evidence="2">
    <location>
        <begin position="131"/>
        <end position="141"/>
    </location>
</feature>
<dbReference type="PANTHER" id="PTHR45725">
    <property type="entry name" value="FORMIN HOMOLOGY 2 FAMILY MEMBER"/>
    <property type="match status" value="1"/>
</dbReference>
<dbReference type="InterPro" id="IPR015425">
    <property type="entry name" value="FH2_Formin"/>
</dbReference>
<dbReference type="SUPFAM" id="SSF101447">
    <property type="entry name" value="Formin homology 2 domain (FH2 domain)"/>
    <property type="match status" value="1"/>
</dbReference>
<evidence type="ECO:0000313" key="4">
    <source>
        <dbReference type="EMBL" id="ANQ11163.1"/>
    </source>
</evidence>
<dbReference type="PROSITE" id="PS51444">
    <property type="entry name" value="FH2"/>
    <property type="match status" value="1"/>
</dbReference>
<feature type="compositionally biased region" description="Low complexity" evidence="2">
    <location>
        <begin position="1928"/>
        <end position="1937"/>
    </location>
</feature>
<feature type="compositionally biased region" description="Acidic residues" evidence="2">
    <location>
        <begin position="1266"/>
        <end position="1279"/>
    </location>
</feature>
<feature type="region of interest" description="Disordered" evidence="2">
    <location>
        <begin position="1589"/>
        <end position="1641"/>
    </location>
</feature>
<dbReference type="InterPro" id="IPR051425">
    <property type="entry name" value="Formin_Homology"/>
</dbReference>
<feature type="compositionally biased region" description="Basic and acidic residues" evidence="2">
    <location>
        <begin position="700"/>
        <end position="736"/>
    </location>
</feature>
<feature type="compositionally biased region" description="Basic residues" evidence="2">
    <location>
        <begin position="430"/>
        <end position="445"/>
    </location>
</feature>
<evidence type="ECO:0000259" key="3">
    <source>
        <dbReference type="PROSITE" id="PS51444"/>
    </source>
</evidence>
<evidence type="ECO:0000313" key="5">
    <source>
        <dbReference type="Proteomes" id="UP000092716"/>
    </source>
</evidence>
<feature type="compositionally biased region" description="Basic and acidic residues" evidence="2">
    <location>
        <begin position="473"/>
        <end position="489"/>
    </location>
</feature>
<feature type="compositionally biased region" description="Basic and acidic residues" evidence="2">
    <location>
        <begin position="1939"/>
        <end position="1953"/>
    </location>
</feature>
<keyword evidence="1" id="KW-0175">Coiled coil</keyword>
<reference evidence="5" key="1">
    <citation type="submission" date="2016-06" db="EMBL/GenBank/DDBJ databases">
        <title>First high quality genome sequence of Plasmodium coatneyi using continuous long reads from single molecule, real-time sequencing.</title>
        <authorList>
            <person name="Chien J.-T."/>
            <person name="Pakala S.B."/>
            <person name="Geraldo J.A."/>
            <person name="Lapp S.A."/>
            <person name="Barnwell J.W."/>
            <person name="Kissinger J.C."/>
            <person name="Galinski M.R."/>
            <person name="Humphrey J.C."/>
        </authorList>
    </citation>
    <scope>NUCLEOTIDE SEQUENCE [LARGE SCALE GENOMIC DNA]</scope>
    <source>
        <strain evidence="5">Hackeri</strain>
    </source>
</reference>
<dbReference type="VEuPathDB" id="PlasmoDB:PCOAH_00055020"/>
<feature type="compositionally biased region" description="Basic residues" evidence="2">
    <location>
        <begin position="955"/>
        <end position="969"/>
    </location>
</feature>
<dbReference type="OrthoDB" id="1668162at2759"/>
<dbReference type="EMBL" id="CP016252">
    <property type="protein sequence ID" value="ANQ11163.1"/>
    <property type="molecule type" value="Genomic_DNA"/>
</dbReference>
<organism evidence="4 5">
    <name type="scientific">Plasmodium coatneyi</name>
    <dbReference type="NCBI Taxonomy" id="208452"/>
    <lineage>
        <taxon>Eukaryota</taxon>
        <taxon>Sar</taxon>
        <taxon>Alveolata</taxon>
        <taxon>Apicomplexa</taxon>
        <taxon>Aconoidasida</taxon>
        <taxon>Haemosporida</taxon>
        <taxon>Plasmodiidae</taxon>
        <taxon>Plasmodium</taxon>
    </lineage>
</organism>
<gene>
    <name evidence="4" type="ORF">PCOAH_00055020</name>
</gene>
<feature type="region of interest" description="Disordered" evidence="2">
    <location>
        <begin position="1"/>
        <end position="36"/>
    </location>
</feature>
<feature type="compositionally biased region" description="Basic and acidic residues" evidence="2">
    <location>
        <begin position="1"/>
        <end position="33"/>
    </location>
</feature>
<feature type="compositionally biased region" description="Polar residues" evidence="2">
    <location>
        <begin position="751"/>
        <end position="763"/>
    </location>
</feature>
<feature type="region of interest" description="Disordered" evidence="2">
    <location>
        <begin position="1887"/>
        <end position="1973"/>
    </location>
</feature>
<feature type="compositionally biased region" description="Polar residues" evidence="2">
    <location>
        <begin position="1212"/>
        <end position="1225"/>
    </location>
</feature>
<dbReference type="Pfam" id="PF02181">
    <property type="entry name" value="FH2"/>
    <property type="match status" value="1"/>
</dbReference>
<evidence type="ECO:0000256" key="1">
    <source>
        <dbReference type="SAM" id="Coils"/>
    </source>
</evidence>
<dbReference type="KEGG" id="pcot:PCOAH_00055020"/>
<sequence length="2694" mass="308537">MRNHLERNAKGTTEKKDQRFNTNGKEKEEEERGYGMNTIYHEPVGEMEARRIDSFSRKKRVAKETLWNIENLEENDENMICFKNFVEKDLSDDNEGGSRSRNGSWDGSENRSECRRDSRHEKMITLNNKGRNRDPPRDSKHNPTTGQILTNYMLVPDEIRHKYTKTYLFQISKRLLVMKKPWRLPKNVELQINNVYHLSNYIKVLERISSEYLNEPPINYYYKGLELYNKNVFANIDYLLKKVDIKKNPKNFEFRNLIKINECYYDLSTFGKSPSAMLYQSYVIWDIHGSSLTLEQEYENFFDSQIMDYSFGEREYPNLKYILSICSSVLFWLNFNKKDNFAIINYHKISSFILLIFSCVMLVIDNTLTFAQIQEILYKSSKISNSDKEDEEDNIHTNISSNYFGNKYESESFSNEEKSDDTCNTLGGGKKQKGRHYRILPHRRKENLQGDKYVNRNGHRYDNEEDTSPRSNSYKDKHLDKDSYRNKRETSDSVHIYNFSNGESEDYPTYDNHFNGGDMTFATDEYKSHNPIGDYNKMQYHTLNLNGKSEEYDNEVEISQNRKKKTKFSNSWGFDLTNREKYKSNNKVKDHHFWIPFDYWKSSHKRYFFYIYELMKNKNKKVENVPFKLKSIIFSDYVMCSVSVEVYEIIYKDNQEFHLDVLSDCGGDTAAEEGSTGEGTMDDQSVISESSSEGSKNRRHDQCNNHNEHNEVDQSNEESKGEGLLDDETFYRDSSLKGKLKRGTPNERDSSGTLNRRGSSDYSNEMIHPAGSVKNRNGKICGVYKPVGRKSSRDKIPHGESEAPSRLSVPKGDLNANSIFINSKNKPTACERNKLRRTSSYYKLRNGSNCCSDSYEGASFNTANLSDLSDSVISSSEPTYERSVPDKQYEVGRAERRPFDLRSGKSPITHKIRQHGGKYYSPRSLSSISPEPTSVDYMDRYRNEDIPGSGNIQRGRSKGKKTTNGKVKTKSCTYHPQRKIKNSIESDESLSPMMKKPTSDAPKGGETEHKKDSKWKEKKIYDFLRRNRNKKQKKGEDRNKGVSSAKSGYEYFLKCNNLSYNVVSSYEKNKKKYVTIDFTHDAEGNTKEHIICGDILILIGHKNIEKFHKGFSSSYSFHTGFLKKASSEVLHIRKEDMDINSNYQSYIPDGMKLSIILDSANKKDCMKEYKRNLKNHNKMEDLRSLRNFEKNKSFESNDSEVALYGLRGSETGISASGVGSHNGGETSARGKGGRGENSDEQDEEGEAKWWKGRNGHNVMKCRRGEEESDDEEEDDEECIEQPCEQHNDKEDELNDPTHHRRETKRTPQQREPRNKPILSNSKQMDFHSKINYSGYSIFSEKEPKIKYNATNITQLLTSLFGFKNREDKYSLINKQNVCSLLSSKRSFSNLISLKDYLQRQYEVITNPTESMYHFVQNHVLKVNIPLVQYLKKITHLSNLKIYFSLKLCNNDLSKSLNFIVSIWGIHILKKKSSIRYSSTLNELPEFREEFKKIVTHEVDIKTRTELAGHVNHADSTNVSCTNEDVYEKLDSSANLLKEHEQVEADDEVDVVLSKEPCRKVSSLHRLEETFEWTRELGKFMHLKELHPYRESETVSSTSGAEREETSEAKIGTQNEVTRSEPNEAPGKTKPKEPATHKVQMEDRSEVITNIDGIKIAKMEINKAYYQMREETNFAKSEEQTDFRKKEKEKEKVQENIEKTIEDNESFLKSMVEKEKPSKAIEETSTKSDVLKKIEESNFFYAKLPSGELVKLKVKDKNEVGTYESMPLLLIEPVDDSGHLTRAMSGLPMKEESNKNESATLDKAANKDRLINDSEKMYDQMVMKRSSVESMLSVESDRSTMSRYSTSVVVPPPVFIPKGEVSVGEKVEVKMGEKMDLAVVVKPPQPAAKELPKQLPKQPASEGQTKPKAVEAVLKKAKEKRPPPPLPPALLKRAPPKATTEGKEPGGDTKKESSVKPGMPKKMGKKMPGPPPPLPPSLLSKVKMGEKAKMGMKKCPMSFAPKKFAKVQEKRPLGIKLHWQLLPTHKIEGTVFNEIKSQEAKYNLIDTKAVHKLFARVKGEKKIVKKVTEEKKKSSEEKLITVLDRTRAQNIGILLRFPMSTQEIVQKISVFDLENMNTEFLQKVLHILPTKEESDSILQKLEHENVKEENFRDVERKLIPFIYMDKCQCKIEICLFSLKYEKMINEISKDLDIYDKAVNEVRSSIRLRSLLNAVLKWGNYVNYGVNENEDLVALGFTLSSVLKLTEFKSSIDNTITSLHYITVSLCTYLPNLNMNLLQTDLNSVSVASKMSSETVDILLSSLDKEINYIREQLKCPYEDVFKEKMKNILQDSEMKYANAQKRYEETKKSVQQLGTYLGEDMSKGANLEGIFIILSSIVDNFTKCYKDILANPKKFSIMLNDENLLDDYYTFFGKKKNKNLPSSKNYTPLSKEAVTKEQGATKESGKEIGKIRINRLNSCIGIVRKNDNAKSSMFQLRNKLMQDIQNRAFIKRANSDGDKLECKPTILLSNQKDTPIPNTGLRENNAGAENAQSLNGNGNGVNAKGENVPHGCALGGELKRGENSTGNVNDETMLGQKKPIGSVNDETMLGQKKPIGSVNDETMEKDETMLGQKKPIGNANDETKLGVDNPLGTVNKERRLIEGLNCDEKPNGDINAEVNLAEGPKIETKPNASTKIEDKINDERGGLVIEDKIVE</sequence>
<feature type="compositionally biased region" description="Basic and acidic residues" evidence="2">
    <location>
        <begin position="791"/>
        <end position="803"/>
    </location>
</feature>
<feature type="compositionally biased region" description="Basic and acidic residues" evidence="2">
    <location>
        <begin position="108"/>
        <end position="123"/>
    </location>
</feature>
<feature type="compositionally biased region" description="Basic and acidic residues" evidence="2">
    <location>
        <begin position="1912"/>
        <end position="1921"/>
    </location>
</feature>
<feature type="region of interest" description="Disordered" evidence="2">
    <location>
        <begin position="668"/>
        <end position="810"/>
    </location>
</feature>
<feature type="compositionally biased region" description="Polar residues" evidence="2">
    <location>
        <begin position="923"/>
        <end position="932"/>
    </location>
</feature>
<dbReference type="PANTHER" id="PTHR45725:SF1">
    <property type="entry name" value="DISHEVELLED ASSOCIATED ACTIVATOR OF MORPHOGENESIS, ISOFORM D"/>
    <property type="match status" value="1"/>
</dbReference>
<dbReference type="SMART" id="SM00498">
    <property type="entry name" value="FH2"/>
    <property type="match status" value="1"/>
</dbReference>
<dbReference type="InterPro" id="IPR042201">
    <property type="entry name" value="FH2_Formin_sf"/>
</dbReference>
<feature type="compositionally biased region" description="Basic and acidic residues" evidence="2">
    <location>
        <begin position="1304"/>
        <end position="1314"/>
    </location>
</feature>
<feature type="compositionally biased region" description="Basic and acidic residues" evidence="2">
    <location>
        <begin position="1003"/>
        <end position="1013"/>
    </location>
</feature>
<dbReference type="Gene3D" id="1.20.58.2220">
    <property type="entry name" value="Formin, FH2 domain"/>
    <property type="match status" value="1"/>
</dbReference>
<feature type="region of interest" description="Disordered" evidence="2">
    <location>
        <begin position="414"/>
        <end position="489"/>
    </location>
</feature>
<feature type="coiled-coil region" evidence="1">
    <location>
        <begin position="1675"/>
        <end position="1702"/>
    </location>
</feature>
<feature type="domain" description="FH2" evidence="3">
    <location>
        <begin position="2003"/>
        <end position="2406"/>
    </location>
</feature>
<feature type="region of interest" description="Disordered" evidence="2">
    <location>
        <begin position="2557"/>
        <end position="2597"/>
    </location>
</feature>
<name>A0A1B1E845_9APIC</name>
<feature type="region of interest" description="Disordered" evidence="2">
    <location>
        <begin position="1212"/>
        <end position="1323"/>
    </location>
</feature>
<accession>A0A1B1E845</accession>
<dbReference type="Proteomes" id="UP000092716">
    <property type="component" value="Chromosome 14"/>
</dbReference>
<proteinExistence type="predicted"/>
<feature type="compositionally biased region" description="Low complexity" evidence="2">
    <location>
        <begin position="685"/>
        <end position="694"/>
    </location>
</feature>
<feature type="region of interest" description="Disordered" evidence="2">
    <location>
        <begin position="91"/>
        <end position="145"/>
    </location>
</feature>
<feature type="compositionally biased region" description="Basic and acidic residues" evidence="2">
    <location>
        <begin position="1629"/>
        <end position="1641"/>
    </location>
</feature>
<evidence type="ECO:0000256" key="2">
    <source>
        <dbReference type="SAM" id="MobiDB-lite"/>
    </source>
</evidence>
<protein>
    <recommendedName>
        <fullName evidence="3">FH2 domain-containing protein</fullName>
    </recommendedName>
</protein>
<dbReference type="RefSeq" id="XP_019917858.1">
    <property type="nucleotide sequence ID" value="XM_020062282.1"/>
</dbReference>
<feature type="region of interest" description="Disordered" evidence="2">
    <location>
        <begin position="900"/>
        <end position="1013"/>
    </location>
</feature>
<dbReference type="GeneID" id="30912236"/>
<feature type="coiled-coil region" evidence="1">
    <location>
        <begin position="2321"/>
        <end position="2348"/>
    </location>
</feature>
<feature type="compositionally biased region" description="Polar residues" evidence="2">
    <location>
        <begin position="97"/>
        <end position="107"/>
    </location>
</feature>